<sequence>MIDLSPPPPSRKLHLVARVARWTLGLVLAFWLVLMGVWGALHGFIVPRIGEWRVQVERLATQALGAPVRIDALTARSEGLFPTIELSGVSILDPQQRQALMLQRVVVTVSARSVLRLGLEQLYIDAPELDVRRLQDGRWQVAGLDVVSSDATQDNRALEWLLEQPELVIQRGVVQFTDEQQSPEATQWRDVEVVVRNRHWHHVLRMDATPVAGEGERMQVVGEFRQPLLPSSLPPWQRWNGQWYAALQMRQVPALPWSQAWGIQAIKARGAVRVWVDVARGQPVGVSADVALPQAEIQWRDSQVPALQLQQLHGRLQADWQEQAWRLSGQNFSFVQVDGQHWPSSNWEVRTSGPAAQPRTQVSLDYADIAMAAQVVQALPVPAEVLAPLQRWKPEGAVRQLQLEWASPTDYQARGRVSGLVVQPQPAEHGTGLPGVEGLNATFELDERGGKASLDLQSGVLHFPGVFEEPAIPMDTLQAQVRWRVERGHLRLDVPALRFANADAQGQAQGSWRMGETPEDRLPGYLQLTGELERADGARVHRYLPLEVPELARHYVRDSVRQGEGRKVQFEVRGNLHDMPFQQPGSGRFYIQAPVRNVVYDFAPQRLLGAGHLPWPVLQDLSGTLVFEGNSMVVQQARTGFQGQGALRMDSIEARIPDLNHPHLTLKVAGQAPLQALLGVVQTSPLAAMTEHALDTAKAQGPASLAFELDLPIDHLERTRVQGRLGLRGNSLQLTASTPLLQQLGGEVRFSDQGFALAGVQGQSLGGPIKLDGGMASVKDGVRIQAQGQATAQGLKKDGSLPVATQLAEHAEGRAAYSVSVVAKQGQQTVVVRSDLRGLALRLPAPLNKPAEDSLGLEVTQTLDAAHRQELRVEVAGRGQVVYAQDVSVEPARVLAGRIVLGDWPKQGLPESGVVAQVQWPTLDADAWLAVLDAGGGSGASVVPAQAQVQVQGYLPQRLELRVPRLLLRQRELVGVQADLVHSGDTWRGQLQAQQFGGYVEYRSASAGGSTGRLFARLSHLSIPKAEAQRLDQAPPDDVDPDSLPALDIQVERLEIAGKALGQLSLQARNRAGEAGREWLLEQFQLTTKEARWKANGYWGAARPGAARTTHLSFLLDMDSAGQLLDRFGMEGVIRDGRGQLSGHIAWRGSPITPHWPSMDGAVHLQVDKGQFLKAEPGMGKLLSVLSLQSLSRRVTLDFRDVFSQGFAFDFIRGDVNVVQGVARTNNLQMKGLNAAVLMEGQASLVDETQDVTVVVVPEINAMTASLAATAINPVIGLGSFLAQVFLRGPLMEAATRTFHLHGTWSDPVVDPVRKRPAAAPAASEAPTTPPGGRP</sequence>
<evidence type="ECO:0000259" key="3">
    <source>
        <dbReference type="Pfam" id="PF13116"/>
    </source>
</evidence>
<feature type="compositionally biased region" description="Low complexity" evidence="1">
    <location>
        <begin position="1318"/>
        <end position="1327"/>
    </location>
</feature>
<dbReference type="RefSeq" id="WP_234687248.1">
    <property type="nucleotide sequence ID" value="NZ_LR813086.1"/>
</dbReference>
<reference evidence="4" key="1">
    <citation type="submission" date="2020-05" db="EMBL/GenBank/DDBJ databases">
        <authorList>
            <person name="Delgado-Blas J."/>
        </authorList>
    </citation>
    <scope>NUCLEOTIDE SEQUENCE</scope>
    <source>
        <strain evidence="4">BB1454</strain>
    </source>
</reference>
<evidence type="ECO:0000313" key="4">
    <source>
        <dbReference type="EMBL" id="CAB5660732.1"/>
    </source>
</evidence>
<feature type="region of interest" description="Disordered" evidence="1">
    <location>
        <begin position="1310"/>
        <end position="1335"/>
    </location>
</feature>
<gene>
    <name evidence="4" type="ORF">GHA_00293</name>
</gene>
<evidence type="ECO:0000256" key="2">
    <source>
        <dbReference type="SAM" id="Phobius"/>
    </source>
</evidence>
<dbReference type="PANTHER" id="PTHR38690:SF1">
    <property type="entry name" value="PROTEASE"/>
    <property type="match status" value="1"/>
</dbReference>
<proteinExistence type="predicted"/>
<dbReference type="EMBL" id="CAHPSC010000003">
    <property type="protein sequence ID" value="CAB5660732.1"/>
    <property type="molecule type" value="Genomic_DNA"/>
</dbReference>
<protein>
    <submittedName>
        <fullName evidence="4">Uncharacterized protein involved in outer membrane biogenesis</fullName>
    </submittedName>
</protein>
<dbReference type="InterPro" id="IPR025263">
    <property type="entry name" value="YhdP_central"/>
</dbReference>
<feature type="domain" description="YhdP central" evidence="3">
    <location>
        <begin position="17"/>
        <end position="1310"/>
    </location>
</feature>
<dbReference type="PANTHER" id="PTHR38690">
    <property type="entry name" value="PROTEASE-RELATED"/>
    <property type="match status" value="1"/>
</dbReference>
<name>A0AA35GHU8_9BURK</name>
<keyword evidence="2" id="KW-1133">Transmembrane helix</keyword>
<feature type="transmembrane region" description="Helical" evidence="2">
    <location>
        <begin position="21"/>
        <end position="41"/>
    </location>
</feature>
<dbReference type="Pfam" id="PF13116">
    <property type="entry name" value="YhdP"/>
    <property type="match status" value="1"/>
</dbReference>
<comment type="caution">
    <text evidence="4">The sequence shown here is derived from an EMBL/GenBank/DDBJ whole genome shotgun (WGS) entry which is preliminary data.</text>
</comment>
<dbReference type="NCBIfam" id="TIGR02099">
    <property type="entry name" value="YhdP family protein"/>
    <property type="match status" value="1"/>
</dbReference>
<organism evidence="4 5">
    <name type="scientific">Comamonas aquatica</name>
    <dbReference type="NCBI Taxonomy" id="225991"/>
    <lineage>
        <taxon>Bacteria</taxon>
        <taxon>Pseudomonadati</taxon>
        <taxon>Pseudomonadota</taxon>
        <taxon>Betaproteobacteria</taxon>
        <taxon>Burkholderiales</taxon>
        <taxon>Comamonadaceae</taxon>
        <taxon>Comamonas</taxon>
    </lineage>
</organism>
<dbReference type="InterPro" id="IPR011836">
    <property type="entry name" value="YhdP"/>
</dbReference>
<dbReference type="Proteomes" id="UP000834458">
    <property type="component" value="Unassembled WGS sequence"/>
</dbReference>
<keyword evidence="2" id="KW-0472">Membrane</keyword>
<accession>A0AA35GHU8</accession>
<evidence type="ECO:0000313" key="5">
    <source>
        <dbReference type="Proteomes" id="UP000834458"/>
    </source>
</evidence>
<evidence type="ECO:0000256" key="1">
    <source>
        <dbReference type="SAM" id="MobiDB-lite"/>
    </source>
</evidence>
<keyword evidence="2" id="KW-0812">Transmembrane</keyword>